<dbReference type="PROSITE" id="PS50216">
    <property type="entry name" value="DHHC"/>
    <property type="match status" value="1"/>
</dbReference>
<dbReference type="GO" id="GO:0005783">
    <property type="term" value="C:endoplasmic reticulum"/>
    <property type="evidence" value="ECO:0007669"/>
    <property type="project" value="TreeGrafter"/>
</dbReference>
<keyword evidence="6" id="KW-0564">Palmitate</keyword>
<dbReference type="InterPro" id="IPR039859">
    <property type="entry name" value="PFA4/ZDH16/20/ERF2-like"/>
</dbReference>
<dbReference type="PANTHER" id="PTHR22883">
    <property type="entry name" value="ZINC FINGER DHHC DOMAIN CONTAINING PROTEIN"/>
    <property type="match status" value="1"/>
</dbReference>
<keyword evidence="8 10" id="KW-0012">Acyltransferase</keyword>
<feature type="domain" description="Palmitoyltransferase DHHC" evidence="11">
    <location>
        <begin position="163"/>
        <end position="263"/>
    </location>
</feature>
<evidence type="ECO:0000256" key="1">
    <source>
        <dbReference type="ARBA" id="ARBA00004127"/>
    </source>
</evidence>
<keyword evidence="3 10" id="KW-0812">Transmembrane</keyword>
<dbReference type="AlphaFoldDB" id="A0A7R8W2M3"/>
<evidence type="ECO:0000313" key="12">
    <source>
        <dbReference type="EMBL" id="CAD7223667.1"/>
    </source>
</evidence>
<evidence type="ECO:0000256" key="7">
    <source>
        <dbReference type="ARBA" id="ARBA00023288"/>
    </source>
</evidence>
<name>A0A7R8W2M3_9CRUS</name>
<feature type="transmembrane region" description="Helical" evidence="10">
    <location>
        <begin position="228"/>
        <end position="253"/>
    </location>
</feature>
<dbReference type="GO" id="GO:0019706">
    <property type="term" value="F:protein-cysteine S-palmitoyltransferase activity"/>
    <property type="evidence" value="ECO:0007669"/>
    <property type="project" value="UniProtKB-EC"/>
</dbReference>
<keyword evidence="2 10" id="KW-0808">Transferase</keyword>
<evidence type="ECO:0000256" key="6">
    <source>
        <dbReference type="ARBA" id="ARBA00023139"/>
    </source>
</evidence>
<dbReference type="GO" id="GO:0005794">
    <property type="term" value="C:Golgi apparatus"/>
    <property type="evidence" value="ECO:0007669"/>
    <property type="project" value="TreeGrafter"/>
</dbReference>
<dbReference type="EMBL" id="OB660236">
    <property type="protein sequence ID" value="CAD7223667.1"/>
    <property type="molecule type" value="Genomic_DNA"/>
</dbReference>
<keyword evidence="4 10" id="KW-1133">Transmembrane helix</keyword>
<evidence type="ECO:0000256" key="9">
    <source>
        <dbReference type="ARBA" id="ARBA00048048"/>
    </source>
</evidence>
<evidence type="ECO:0000256" key="4">
    <source>
        <dbReference type="ARBA" id="ARBA00022989"/>
    </source>
</evidence>
<feature type="transmembrane region" description="Helical" evidence="10">
    <location>
        <begin position="118"/>
        <end position="139"/>
    </location>
</feature>
<comment type="catalytic activity">
    <reaction evidence="9 10">
        <text>L-cysteinyl-[protein] + hexadecanoyl-CoA = S-hexadecanoyl-L-cysteinyl-[protein] + CoA</text>
        <dbReference type="Rhea" id="RHEA:36683"/>
        <dbReference type="Rhea" id="RHEA-COMP:10131"/>
        <dbReference type="Rhea" id="RHEA-COMP:11032"/>
        <dbReference type="ChEBI" id="CHEBI:29950"/>
        <dbReference type="ChEBI" id="CHEBI:57287"/>
        <dbReference type="ChEBI" id="CHEBI:57379"/>
        <dbReference type="ChEBI" id="CHEBI:74151"/>
        <dbReference type="EC" id="2.3.1.225"/>
    </reaction>
</comment>
<proteinExistence type="inferred from homology"/>
<evidence type="ECO:0000256" key="10">
    <source>
        <dbReference type="RuleBase" id="RU079119"/>
    </source>
</evidence>
<comment type="domain">
    <text evidence="10">The DHHC domain is required for palmitoyltransferase activity.</text>
</comment>
<evidence type="ECO:0000256" key="8">
    <source>
        <dbReference type="ARBA" id="ARBA00023315"/>
    </source>
</evidence>
<dbReference type="InterPro" id="IPR001594">
    <property type="entry name" value="Palmitoyltrfase_DHHC"/>
</dbReference>
<comment type="subcellular location">
    <subcellularLocation>
        <location evidence="1">Endomembrane system</location>
        <topology evidence="1">Multi-pass membrane protein</topology>
    </subcellularLocation>
</comment>
<feature type="transmembrane region" description="Helical" evidence="10">
    <location>
        <begin position="87"/>
        <end position="106"/>
    </location>
</feature>
<keyword evidence="7" id="KW-0449">Lipoprotein</keyword>
<dbReference type="GO" id="GO:0006612">
    <property type="term" value="P:protein targeting to membrane"/>
    <property type="evidence" value="ECO:0007669"/>
    <property type="project" value="TreeGrafter"/>
</dbReference>
<evidence type="ECO:0000256" key="2">
    <source>
        <dbReference type="ARBA" id="ARBA00022679"/>
    </source>
</evidence>
<evidence type="ECO:0000259" key="11">
    <source>
        <dbReference type="Pfam" id="PF01529"/>
    </source>
</evidence>
<organism evidence="12">
    <name type="scientific">Cyprideis torosa</name>
    <dbReference type="NCBI Taxonomy" id="163714"/>
    <lineage>
        <taxon>Eukaryota</taxon>
        <taxon>Metazoa</taxon>
        <taxon>Ecdysozoa</taxon>
        <taxon>Arthropoda</taxon>
        <taxon>Crustacea</taxon>
        <taxon>Oligostraca</taxon>
        <taxon>Ostracoda</taxon>
        <taxon>Podocopa</taxon>
        <taxon>Podocopida</taxon>
        <taxon>Cytherocopina</taxon>
        <taxon>Cytheroidea</taxon>
        <taxon>Cytherideidae</taxon>
        <taxon>Cyprideis</taxon>
    </lineage>
</organism>
<keyword evidence="5 10" id="KW-0472">Membrane</keyword>
<reference evidence="12" key="1">
    <citation type="submission" date="2020-11" db="EMBL/GenBank/DDBJ databases">
        <authorList>
            <person name="Tran Van P."/>
        </authorList>
    </citation>
    <scope>NUCLEOTIDE SEQUENCE</scope>
</reference>
<dbReference type="PANTHER" id="PTHR22883:SF43">
    <property type="entry name" value="PALMITOYLTRANSFERASE APP"/>
    <property type="match status" value="1"/>
</dbReference>
<accession>A0A7R8W2M3</accession>
<protein>
    <recommendedName>
        <fullName evidence="10">Palmitoyltransferase</fullName>
        <ecNumber evidence="10">2.3.1.225</ecNumber>
    </recommendedName>
</protein>
<dbReference type="Pfam" id="PF01529">
    <property type="entry name" value="DHHC"/>
    <property type="match status" value="1"/>
</dbReference>
<comment type="similarity">
    <text evidence="10">Belongs to the DHHC palmitoyltransferase family.</text>
</comment>
<evidence type="ECO:0000256" key="5">
    <source>
        <dbReference type="ARBA" id="ARBA00023136"/>
    </source>
</evidence>
<gene>
    <name evidence="12" type="ORF">CTOB1V02_LOCUS1647</name>
</gene>
<sequence length="359" mass="39847">MPSRTVTTRNYASYQPVSAAEPQSSDQETTALQTIDLLDDSDDDVDYQLRMGGKSGTTRVPQRRWEIHPGKNKFSCQGRIVMAKQTGIFLFTVTLICLTSALWFVFDAPYLARRLSLAIPITGGVMFLYVLSTLLRTSFMDPGIIPRAKPDEAKDLEKQFGLERFDHHCPWVGNCVGKRNYRFFYMFISSLAFYCVFVFVCTVTHIALLVYDKEQKFIDAVKESPTSILVAAICFLSVWSILGLTGFHTYLVLGNQTTNEDIKGSFVSRRASNGQPHNPYRSPHGPCGNCCAVLCGPFYPSVLNATELLGSDWSENQPGGDSMRYGTVTTTQPQPPTAQVTTEKPGNSVVACSFMSLLT</sequence>
<evidence type="ECO:0000256" key="3">
    <source>
        <dbReference type="ARBA" id="ARBA00022692"/>
    </source>
</evidence>
<feature type="transmembrane region" description="Helical" evidence="10">
    <location>
        <begin position="183"/>
        <end position="208"/>
    </location>
</feature>
<dbReference type="OrthoDB" id="4096362at2759"/>
<dbReference type="EC" id="2.3.1.225" evidence="10"/>